<reference evidence="1 2" key="1">
    <citation type="submission" date="2021-01" db="EMBL/GenBank/DDBJ databases">
        <title>Whole genome shotgun sequence of Asanoa iriomotensis NBRC 100142.</title>
        <authorList>
            <person name="Komaki H."/>
            <person name="Tamura T."/>
        </authorList>
    </citation>
    <scope>NUCLEOTIDE SEQUENCE [LARGE SCALE GENOMIC DNA]</scope>
    <source>
        <strain evidence="1 2">NBRC 100142</strain>
    </source>
</reference>
<evidence type="ECO:0000313" key="2">
    <source>
        <dbReference type="Proteomes" id="UP000624325"/>
    </source>
</evidence>
<accession>A0ABQ4BXS7</accession>
<gene>
    <name evidence="1" type="ORF">Air01nite_14070</name>
</gene>
<sequence length="248" mass="27185">MTAVAAALAIGGFAAVMQLLVRAFGQHADTVEETVVGQGRAVDHATGRLLAGLADLGHQVGQTVTYQTIKALSALASSDDDPVTRACRAAHREILVLDVIDDSGDHPASSIEDPVLAGFLDMLITRVTADRDLAYHRIVQMRRPEALGSAKPVFEAHCAAMVELWDAGRRNVTLKTADLRYPFKFILVDGTHLMLQLNAANRDRHQRLDAFCEFLFVQAHPELIRGFREMWDDVAHHRGTHPVTALPQ</sequence>
<organism evidence="1 2">
    <name type="scientific">Asanoa iriomotensis</name>
    <dbReference type="NCBI Taxonomy" id="234613"/>
    <lineage>
        <taxon>Bacteria</taxon>
        <taxon>Bacillati</taxon>
        <taxon>Actinomycetota</taxon>
        <taxon>Actinomycetes</taxon>
        <taxon>Micromonosporales</taxon>
        <taxon>Micromonosporaceae</taxon>
        <taxon>Asanoa</taxon>
    </lineage>
</organism>
<protein>
    <submittedName>
        <fullName evidence="1">Uncharacterized protein</fullName>
    </submittedName>
</protein>
<comment type="caution">
    <text evidence="1">The sequence shown here is derived from an EMBL/GenBank/DDBJ whole genome shotgun (WGS) entry which is preliminary data.</text>
</comment>
<evidence type="ECO:0000313" key="1">
    <source>
        <dbReference type="EMBL" id="GIF55312.1"/>
    </source>
</evidence>
<dbReference type="Proteomes" id="UP000624325">
    <property type="component" value="Unassembled WGS sequence"/>
</dbReference>
<proteinExistence type="predicted"/>
<dbReference type="EMBL" id="BONC01000006">
    <property type="protein sequence ID" value="GIF55312.1"/>
    <property type="molecule type" value="Genomic_DNA"/>
</dbReference>
<keyword evidence="2" id="KW-1185">Reference proteome</keyword>
<name>A0ABQ4BXS7_9ACTN</name>